<feature type="binding site" evidence="3 4">
    <location>
        <position position="134"/>
    </location>
    <ligand>
        <name>Zn(2+)</name>
        <dbReference type="ChEBI" id="CHEBI:29105"/>
    </ligand>
</feature>
<comment type="caution">
    <text evidence="3">Lacks conserved residue(s) required for the propagation of feature annotation.</text>
</comment>
<feature type="binding site" evidence="3 4">
    <location>
        <position position="131"/>
    </location>
    <ligand>
        <name>Zn(2+)</name>
        <dbReference type="ChEBI" id="CHEBI:29105"/>
    </ligand>
</feature>
<feature type="binding site" evidence="3 4">
    <location>
        <position position="154"/>
    </location>
    <ligand>
        <name>Zn(2+)</name>
        <dbReference type="ChEBI" id="CHEBI:29105"/>
    </ligand>
</feature>
<dbReference type="PROSITE" id="PS50305">
    <property type="entry name" value="SIRTUIN"/>
    <property type="match status" value="1"/>
</dbReference>
<feature type="binding site" evidence="3">
    <location>
        <begin position="217"/>
        <end position="219"/>
    </location>
    <ligand>
        <name>NAD(+)</name>
        <dbReference type="ChEBI" id="CHEBI:57540"/>
    </ligand>
</feature>
<evidence type="ECO:0000313" key="7">
    <source>
        <dbReference type="Proteomes" id="UP000444960"/>
    </source>
</evidence>
<dbReference type="GO" id="GO:0070403">
    <property type="term" value="F:NAD+ binding"/>
    <property type="evidence" value="ECO:0007669"/>
    <property type="project" value="UniProtKB-UniRule"/>
</dbReference>
<protein>
    <recommendedName>
        <fullName evidence="3">NAD-dependent protein deacylase</fullName>
        <ecNumber evidence="3">2.3.1.286</ecNumber>
    </recommendedName>
    <alternativeName>
        <fullName evidence="3">Regulatory protein SIR2 homolog</fullName>
    </alternativeName>
</protein>
<evidence type="ECO:0000256" key="1">
    <source>
        <dbReference type="ARBA" id="ARBA00022679"/>
    </source>
</evidence>
<feature type="active site" description="Proton acceptor" evidence="3 4">
    <location>
        <position position="123"/>
    </location>
</feature>
<reference evidence="7" key="1">
    <citation type="submission" date="2019-06" db="EMBL/GenBank/DDBJ databases">
        <title>Gordonia isolated from sludge of a wastewater treatment plant.</title>
        <authorList>
            <person name="Tamura T."/>
            <person name="Aoyama K."/>
            <person name="Kang Y."/>
            <person name="Saito S."/>
            <person name="Akiyama N."/>
            <person name="Yazawa K."/>
            <person name="Gonoi T."/>
            <person name="Mikami Y."/>
        </authorList>
    </citation>
    <scope>NUCLEOTIDE SEQUENCE [LARGE SCALE GENOMIC DNA]</scope>
    <source>
        <strain evidence="7">NBRC 107696</strain>
    </source>
</reference>
<dbReference type="Pfam" id="PF02146">
    <property type="entry name" value="SIR2"/>
    <property type="match status" value="1"/>
</dbReference>
<feature type="binding site" evidence="3 4">
    <location>
        <position position="151"/>
    </location>
    <ligand>
        <name>Zn(2+)</name>
        <dbReference type="ChEBI" id="CHEBI:29105"/>
    </ligand>
</feature>
<dbReference type="AlphaFoldDB" id="A0A7I9VA24"/>
<feature type="domain" description="Deacetylase sirtuin-type" evidence="5">
    <location>
        <begin position="1"/>
        <end position="243"/>
    </location>
</feature>
<comment type="catalytic activity">
    <reaction evidence="3">
        <text>N(6)-acetyl-L-lysyl-[protein] + NAD(+) + H2O = 2''-O-acetyl-ADP-D-ribose + nicotinamide + L-lysyl-[protein]</text>
        <dbReference type="Rhea" id="RHEA:43636"/>
        <dbReference type="Rhea" id="RHEA-COMP:9752"/>
        <dbReference type="Rhea" id="RHEA-COMP:10731"/>
        <dbReference type="ChEBI" id="CHEBI:15377"/>
        <dbReference type="ChEBI" id="CHEBI:17154"/>
        <dbReference type="ChEBI" id="CHEBI:29969"/>
        <dbReference type="ChEBI" id="CHEBI:57540"/>
        <dbReference type="ChEBI" id="CHEBI:61930"/>
        <dbReference type="ChEBI" id="CHEBI:83767"/>
        <dbReference type="EC" id="2.3.1.286"/>
    </reaction>
</comment>
<dbReference type="EMBL" id="BJOV01000005">
    <property type="protein sequence ID" value="GEE02246.1"/>
    <property type="molecule type" value="Genomic_DNA"/>
</dbReference>
<comment type="subcellular location">
    <subcellularLocation>
        <location evidence="3">Cytoplasm</location>
    </subcellularLocation>
</comment>
<dbReference type="GO" id="GO:0036054">
    <property type="term" value="F:protein-malonyllysine demalonylase activity"/>
    <property type="evidence" value="ECO:0007669"/>
    <property type="project" value="InterPro"/>
</dbReference>
<dbReference type="HAMAP" id="MF_01121">
    <property type="entry name" value="Sirtuin_ClassIII"/>
    <property type="match status" value="1"/>
</dbReference>
<keyword evidence="7" id="KW-1185">Reference proteome</keyword>
<dbReference type="Gene3D" id="3.30.1600.10">
    <property type="entry name" value="SIR2/SIRT2 'Small Domain"/>
    <property type="match status" value="1"/>
</dbReference>
<dbReference type="GO" id="GO:0008270">
    <property type="term" value="F:zinc ion binding"/>
    <property type="evidence" value="ECO:0007669"/>
    <property type="project" value="UniProtKB-UniRule"/>
</dbReference>
<evidence type="ECO:0000313" key="6">
    <source>
        <dbReference type="EMBL" id="GEE02246.1"/>
    </source>
</evidence>
<evidence type="ECO:0000259" key="5">
    <source>
        <dbReference type="PROSITE" id="PS50305"/>
    </source>
</evidence>
<evidence type="ECO:0000256" key="3">
    <source>
        <dbReference type="HAMAP-Rule" id="MF_01121"/>
    </source>
</evidence>
<dbReference type="InterPro" id="IPR050134">
    <property type="entry name" value="NAD-dep_sirtuin_deacylases"/>
</dbReference>
<dbReference type="EC" id="2.3.1.286" evidence="3"/>
<feature type="binding site" evidence="3">
    <location>
        <position position="235"/>
    </location>
    <ligand>
        <name>NAD(+)</name>
        <dbReference type="ChEBI" id="CHEBI:57540"/>
    </ligand>
</feature>
<accession>A0A7I9VA24</accession>
<comment type="similarity">
    <text evidence="3">Belongs to the sirtuin family. Class III subfamily.</text>
</comment>
<dbReference type="InterPro" id="IPR027546">
    <property type="entry name" value="Sirtuin_class_III"/>
</dbReference>
<comment type="function">
    <text evidence="3">NAD-dependent lysine deacetylase and desuccinylase that specifically removes acetyl and succinyl groups on target proteins. Modulates the activities of several proteins which are inactive in their acylated form.</text>
</comment>
<organism evidence="6 7">
    <name type="scientific">Gordonia spumicola</name>
    <dbReference type="NCBI Taxonomy" id="589161"/>
    <lineage>
        <taxon>Bacteria</taxon>
        <taxon>Bacillati</taxon>
        <taxon>Actinomycetota</taxon>
        <taxon>Actinomycetes</taxon>
        <taxon>Mycobacteriales</taxon>
        <taxon>Gordoniaceae</taxon>
        <taxon>Gordonia</taxon>
    </lineage>
</organism>
<dbReference type="InterPro" id="IPR029035">
    <property type="entry name" value="DHS-like_NAD/FAD-binding_dom"/>
</dbReference>
<dbReference type="PANTHER" id="PTHR11085">
    <property type="entry name" value="NAD-DEPENDENT PROTEIN DEACYLASE SIRTUIN-5, MITOCHONDRIAL-RELATED"/>
    <property type="match status" value="1"/>
</dbReference>
<dbReference type="OrthoDB" id="9800582at2"/>
<dbReference type="InterPro" id="IPR003000">
    <property type="entry name" value="Sirtuin"/>
</dbReference>
<evidence type="ECO:0000256" key="2">
    <source>
        <dbReference type="ARBA" id="ARBA00023027"/>
    </source>
</evidence>
<keyword evidence="3" id="KW-0963">Cytoplasm</keyword>
<dbReference type="Gene3D" id="3.40.50.1220">
    <property type="entry name" value="TPP-binding domain"/>
    <property type="match status" value="1"/>
</dbReference>
<evidence type="ECO:0000256" key="4">
    <source>
        <dbReference type="PROSITE-ProRule" id="PRU00236"/>
    </source>
</evidence>
<comment type="caution">
    <text evidence="6">The sequence shown here is derived from an EMBL/GenBank/DDBJ whole genome shotgun (WGS) entry which is preliminary data.</text>
</comment>
<feature type="binding site" evidence="3">
    <location>
        <begin position="105"/>
        <end position="108"/>
    </location>
    <ligand>
        <name>NAD(+)</name>
        <dbReference type="ChEBI" id="CHEBI:57540"/>
    </ligand>
</feature>
<comment type="cofactor">
    <cofactor evidence="3">
        <name>Zn(2+)</name>
        <dbReference type="ChEBI" id="CHEBI:29105"/>
    </cofactor>
    <text evidence="3">Binds 1 zinc ion per subunit.</text>
</comment>
<dbReference type="PANTHER" id="PTHR11085:SF10">
    <property type="entry name" value="NAD-DEPENDENT PROTEIN DEACYLASE SIRTUIN-5, MITOCHONDRIAL-RELATED"/>
    <property type="match status" value="1"/>
</dbReference>
<dbReference type="GO" id="GO:0017136">
    <property type="term" value="F:histone deacetylase activity, NAD-dependent"/>
    <property type="evidence" value="ECO:0007669"/>
    <property type="project" value="TreeGrafter"/>
</dbReference>
<feature type="binding site" evidence="3">
    <location>
        <position position="70"/>
    </location>
    <ligand>
        <name>substrate</name>
    </ligand>
</feature>
<gene>
    <name evidence="6" type="primary">cobB_1</name>
    <name evidence="3" type="synonym">cobB</name>
    <name evidence="6" type="ORF">nbrc107696_26920</name>
</gene>
<feature type="binding site" evidence="3">
    <location>
        <position position="67"/>
    </location>
    <ligand>
        <name>substrate</name>
    </ligand>
</feature>
<sequence length="243" mass="26009">MSAIDDAARLVSDASRTVVFTGAGMSAESGIPTFRDALTGMWAEHDPMTLASPEGWRSDRDLVWSWYADRARQVRLVEPNDGHLALARLAVAARIDGRAVSVVTQNVDDLHERAGSAVASHLHGSLFAPRCESCRRPEHADVAVADPRPACPLCGASMRPGVVWFGELLPRDDWSEASRLVEECDLLIVVGTSGVVQPAASLPERARSNGTPIIEVNPEPSALTPLATVHLEGTAAEVLPRLV</sequence>
<proteinExistence type="inferred from homology"/>
<comment type="catalytic activity">
    <reaction evidence="3">
        <text>N(6)-succinyl-L-lysyl-[protein] + NAD(+) + H2O = 2''-O-succinyl-ADP-D-ribose + nicotinamide + L-lysyl-[protein]</text>
        <dbReference type="Rhea" id="RHEA:47668"/>
        <dbReference type="Rhea" id="RHEA-COMP:9752"/>
        <dbReference type="Rhea" id="RHEA-COMP:11877"/>
        <dbReference type="ChEBI" id="CHEBI:15377"/>
        <dbReference type="ChEBI" id="CHEBI:17154"/>
        <dbReference type="ChEBI" id="CHEBI:29969"/>
        <dbReference type="ChEBI" id="CHEBI:57540"/>
        <dbReference type="ChEBI" id="CHEBI:87830"/>
        <dbReference type="ChEBI" id="CHEBI:87832"/>
    </reaction>
</comment>
<dbReference type="NCBIfam" id="NF001753">
    <property type="entry name" value="PRK00481.1-3"/>
    <property type="match status" value="1"/>
</dbReference>
<dbReference type="RefSeq" id="WP_161895944.1">
    <property type="nucleotide sequence ID" value="NZ_BJOV01000005.1"/>
</dbReference>
<keyword evidence="1" id="KW-0808">Transferase</keyword>
<keyword evidence="3 4" id="KW-0862">Zinc</keyword>
<dbReference type="SUPFAM" id="SSF52467">
    <property type="entry name" value="DHS-like NAD/FAD-binding domain"/>
    <property type="match status" value="1"/>
</dbReference>
<dbReference type="InterPro" id="IPR026591">
    <property type="entry name" value="Sirtuin_cat_small_dom_sf"/>
</dbReference>
<dbReference type="InterPro" id="IPR026590">
    <property type="entry name" value="Ssirtuin_cat_dom"/>
</dbReference>
<comment type="domain">
    <text evidence="3">2 residues (Tyr-67 and Arg-70) present in a large hydrophobic pocket are probably involved in substrate specificity. They are important for desuccinylation activity, but dispensable for deacetylation activity.</text>
</comment>
<dbReference type="Proteomes" id="UP000444960">
    <property type="component" value="Unassembled WGS sequence"/>
</dbReference>
<name>A0A7I9VA24_9ACTN</name>
<feature type="binding site" evidence="3">
    <location>
        <begin position="191"/>
        <end position="193"/>
    </location>
    <ligand>
        <name>NAD(+)</name>
        <dbReference type="ChEBI" id="CHEBI:57540"/>
    </ligand>
</feature>
<keyword evidence="3 4" id="KW-0479">Metal-binding</keyword>
<keyword evidence="2 3" id="KW-0520">NAD</keyword>
<dbReference type="GO" id="GO:0036055">
    <property type="term" value="F:protein-succinyllysine desuccinylase activity"/>
    <property type="evidence" value="ECO:0007669"/>
    <property type="project" value="UniProtKB-UniRule"/>
</dbReference>
<dbReference type="GO" id="GO:0005737">
    <property type="term" value="C:cytoplasm"/>
    <property type="evidence" value="ECO:0007669"/>
    <property type="project" value="UniProtKB-SubCell"/>
</dbReference>